<dbReference type="GO" id="GO:0000978">
    <property type="term" value="F:RNA polymerase II cis-regulatory region sequence-specific DNA binding"/>
    <property type="evidence" value="ECO:0007669"/>
    <property type="project" value="TreeGrafter"/>
</dbReference>
<dbReference type="RefSeq" id="XP_043002227.1">
    <property type="nucleotide sequence ID" value="XM_043160271.1"/>
</dbReference>
<feature type="region of interest" description="Disordered" evidence="5">
    <location>
        <begin position="86"/>
        <end position="116"/>
    </location>
</feature>
<feature type="domain" description="C2H2-type" evidence="6">
    <location>
        <begin position="309"/>
        <end position="342"/>
    </location>
</feature>
<comment type="caution">
    <text evidence="7">The sequence shown here is derived from an EMBL/GenBank/DDBJ whole genome shotgun (WGS) entry which is preliminary data.</text>
</comment>
<protein>
    <recommendedName>
        <fullName evidence="6">C2H2-type domain-containing protein</fullName>
    </recommendedName>
</protein>
<dbReference type="SMART" id="SM00355">
    <property type="entry name" value="ZnF_C2H2"/>
    <property type="match status" value="3"/>
</dbReference>
<keyword evidence="2 4" id="KW-0863">Zinc-finger</keyword>
<dbReference type="InterPro" id="IPR013087">
    <property type="entry name" value="Znf_C2H2_type"/>
</dbReference>
<sequence length="342" mass="37647">MNASHPKFFPGTFNDPSMSFFPPVIYDKGVLNTPMVFSPSYGMQSEQQLYKNHYYQGDPYPQVQQPSFDLPSKYSNSSSLSREWQSWSPSTSLADPHPSSSQSSQPPSECSSHGVSSHSGSKLSLLSWPVECFVTPDPSLASNDNEILSGAFSLFSSTGTPDLHHSTTSSIEDGPNVFDIQFGQSLQASTGAIYGHPGDSPDSSSNSAPPSPVSRETMGRRRQTQPPPSSPSSDTTPPFSADYRRRFPCLLPGCERRFTSRYTLKVHMEAHKPKPKVTFPCTHGCSERFSRQHDRLRHEVAKHGKVCEFSCDDCGRFFSTGKTLGNHKCPVAVGGTRWVHSN</sequence>
<dbReference type="AlphaFoldDB" id="A0A9P7UM90"/>
<name>A0A9P7UM90_9AGAR</name>
<dbReference type="GeneID" id="66072375"/>
<organism evidence="7 8">
    <name type="scientific">Marasmius oreades</name>
    <name type="common">fairy-ring Marasmius</name>
    <dbReference type="NCBI Taxonomy" id="181124"/>
    <lineage>
        <taxon>Eukaryota</taxon>
        <taxon>Fungi</taxon>
        <taxon>Dikarya</taxon>
        <taxon>Basidiomycota</taxon>
        <taxon>Agaricomycotina</taxon>
        <taxon>Agaricomycetes</taxon>
        <taxon>Agaricomycetidae</taxon>
        <taxon>Agaricales</taxon>
        <taxon>Marasmiineae</taxon>
        <taxon>Marasmiaceae</taxon>
        <taxon>Marasmius</taxon>
    </lineage>
</organism>
<reference evidence="7" key="1">
    <citation type="journal article" date="2021" name="Genome Biol. Evol.">
        <title>The assembled and annotated genome of the fairy-ring fungus Marasmius oreades.</title>
        <authorList>
            <person name="Hiltunen M."/>
            <person name="Ament-Velasquez S.L."/>
            <person name="Johannesson H."/>
        </authorList>
    </citation>
    <scope>NUCLEOTIDE SEQUENCE</scope>
    <source>
        <strain evidence="7">03SP1</strain>
    </source>
</reference>
<evidence type="ECO:0000256" key="5">
    <source>
        <dbReference type="SAM" id="MobiDB-lite"/>
    </source>
</evidence>
<evidence type="ECO:0000259" key="6">
    <source>
        <dbReference type="PROSITE" id="PS50157"/>
    </source>
</evidence>
<feature type="domain" description="C2H2-type" evidence="6">
    <location>
        <begin position="247"/>
        <end position="276"/>
    </location>
</feature>
<keyword evidence="3" id="KW-0862">Zinc</keyword>
<dbReference type="KEGG" id="more:E1B28_003299"/>
<dbReference type="GO" id="GO:0000981">
    <property type="term" value="F:DNA-binding transcription factor activity, RNA polymerase II-specific"/>
    <property type="evidence" value="ECO:0007669"/>
    <property type="project" value="TreeGrafter"/>
</dbReference>
<dbReference type="GO" id="GO:0008270">
    <property type="term" value="F:zinc ion binding"/>
    <property type="evidence" value="ECO:0007669"/>
    <property type="project" value="UniProtKB-KW"/>
</dbReference>
<dbReference type="PANTHER" id="PTHR23235">
    <property type="entry name" value="KRUEPPEL-LIKE TRANSCRIPTION FACTOR"/>
    <property type="match status" value="1"/>
</dbReference>
<dbReference type="Proteomes" id="UP001049176">
    <property type="component" value="Chromosome 11"/>
</dbReference>
<dbReference type="OrthoDB" id="8117402at2759"/>
<proteinExistence type="predicted"/>
<dbReference type="SUPFAM" id="SSF57667">
    <property type="entry name" value="beta-beta-alpha zinc fingers"/>
    <property type="match status" value="1"/>
</dbReference>
<keyword evidence="1" id="KW-0479">Metal-binding</keyword>
<evidence type="ECO:0000256" key="3">
    <source>
        <dbReference type="ARBA" id="ARBA00022833"/>
    </source>
</evidence>
<evidence type="ECO:0000256" key="4">
    <source>
        <dbReference type="PROSITE-ProRule" id="PRU00042"/>
    </source>
</evidence>
<dbReference type="PROSITE" id="PS00028">
    <property type="entry name" value="ZINC_FINGER_C2H2_1"/>
    <property type="match status" value="1"/>
</dbReference>
<dbReference type="PANTHER" id="PTHR23235:SF120">
    <property type="entry name" value="KRUPPEL-LIKE FACTOR 15"/>
    <property type="match status" value="1"/>
</dbReference>
<feature type="compositionally biased region" description="Low complexity" evidence="5">
    <location>
        <begin position="231"/>
        <end position="240"/>
    </location>
</feature>
<accession>A0A9P7UM90</accession>
<gene>
    <name evidence="7" type="ORF">E1B28_003299</name>
</gene>
<evidence type="ECO:0000256" key="2">
    <source>
        <dbReference type="ARBA" id="ARBA00022771"/>
    </source>
</evidence>
<feature type="compositionally biased region" description="Low complexity" evidence="5">
    <location>
        <begin position="197"/>
        <end position="208"/>
    </location>
</feature>
<dbReference type="Pfam" id="PF00096">
    <property type="entry name" value="zf-C2H2"/>
    <property type="match status" value="1"/>
</dbReference>
<dbReference type="Gene3D" id="3.30.160.60">
    <property type="entry name" value="Classic Zinc Finger"/>
    <property type="match status" value="1"/>
</dbReference>
<dbReference type="InterPro" id="IPR036236">
    <property type="entry name" value="Znf_C2H2_sf"/>
</dbReference>
<dbReference type="PROSITE" id="PS50157">
    <property type="entry name" value="ZINC_FINGER_C2H2_2"/>
    <property type="match status" value="2"/>
</dbReference>
<evidence type="ECO:0000313" key="8">
    <source>
        <dbReference type="Proteomes" id="UP001049176"/>
    </source>
</evidence>
<evidence type="ECO:0000256" key="1">
    <source>
        <dbReference type="ARBA" id="ARBA00022723"/>
    </source>
</evidence>
<dbReference type="EMBL" id="CM032191">
    <property type="protein sequence ID" value="KAG7085756.1"/>
    <property type="molecule type" value="Genomic_DNA"/>
</dbReference>
<evidence type="ECO:0000313" key="7">
    <source>
        <dbReference type="EMBL" id="KAG7085756.1"/>
    </source>
</evidence>
<keyword evidence="8" id="KW-1185">Reference proteome</keyword>
<feature type="region of interest" description="Disordered" evidence="5">
    <location>
        <begin position="190"/>
        <end position="244"/>
    </location>
</feature>